<dbReference type="PANTHER" id="PTHR24208:SF166">
    <property type="entry name" value="LIM HOMEOBOX TRANSCRIPTION FACTOR 1 ALPHA, ISOFORM B"/>
    <property type="match status" value="1"/>
</dbReference>
<dbReference type="Pfam" id="PF00412">
    <property type="entry name" value="LIM"/>
    <property type="match status" value="2"/>
</dbReference>
<dbReference type="GO" id="GO:0000981">
    <property type="term" value="F:DNA-binding transcription factor activity, RNA polymerase II-specific"/>
    <property type="evidence" value="ECO:0007669"/>
    <property type="project" value="TreeGrafter"/>
</dbReference>
<feature type="compositionally biased region" description="Polar residues" evidence="9">
    <location>
        <begin position="242"/>
        <end position="251"/>
    </location>
</feature>
<evidence type="ECO:0000256" key="6">
    <source>
        <dbReference type="ARBA" id="ARBA00023155"/>
    </source>
</evidence>
<evidence type="ECO:0000256" key="9">
    <source>
        <dbReference type="SAM" id="MobiDB-lite"/>
    </source>
</evidence>
<dbReference type="InterPro" id="IPR001781">
    <property type="entry name" value="Znf_LIM"/>
</dbReference>
<dbReference type="PROSITE" id="PS00478">
    <property type="entry name" value="LIM_DOMAIN_1"/>
    <property type="match status" value="2"/>
</dbReference>
<dbReference type="PANTHER" id="PTHR24208">
    <property type="entry name" value="LIM/HOMEOBOX PROTEIN LHX"/>
    <property type="match status" value="1"/>
</dbReference>
<keyword evidence="6" id="KW-0371">Homeobox</keyword>
<proteinExistence type="predicted"/>
<evidence type="ECO:0000256" key="7">
    <source>
        <dbReference type="ARBA" id="ARBA00023242"/>
    </source>
</evidence>
<dbReference type="InterPro" id="IPR050453">
    <property type="entry name" value="LIM_Homeobox_TF"/>
</dbReference>
<dbReference type="GO" id="GO:0046872">
    <property type="term" value="F:metal ion binding"/>
    <property type="evidence" value="ECO:0007669"/>
    <property type="project" value="UniProtKB-KW"/>
</dbReference>
<dbReference type="SMART" id="SM00132">
    <property type="entry name" value="LIM"/>
    <property type="match status" value="2"/>
</dbReference>
<accession>A0A3P6TRR7</accession>
<organism evidence="11 12">
    <name type="scientific">Dibothriocephalus latus</name>
    <name type="common">Fish tapeworm</name>
    <name type="synonym">Diphyllobothrium latum</name>
    <dbReference type="NCBI Taxonomy" id="60516"/>
    <lineage>
        <taxon>Eukaryota</taxon>
        <taxon>Metazoa</taxon>
        <taxon>Spiralia</taxon>
        <taxon>Lophotrochozoa</taxon>
        <taxon>Platyhelminthes</taxon>
        <taxon>Cestoda</taxon>
        <taxon>Eucestoda</taxon>
        <taxon>Diphyllobothriidea</taxon>
        <taxon>Diphyllobothriidae</taxon>
        <taxon>Dibothriocephalus</taxon>
    </lineage>
</organism>
<comment type="subcellular location">
    <subcellularLocation>
        <location evidence="1">Nucleus</location>
    </subcellularLocation>
</comment>
<feature type="region of interest" description="Disordered" evidence="9">
    <location>
        <begin position="229"/>
        <end position="277"/>
    </location>
</feature>
<dbReference type="EMBL" id="UYRU01043396">
    <property type="protein sequence ID" value="VDK81750.1"/>
    <property type="molecule type" value="Genomic_DNA"/>
</dbReference>
<feature type="domain" description="LIM zinc-binding" evidence="10">
    <location>
        <begin position="21"/>
        <end position="82"/>
    </location>
</feature>
<evidence type="ECO:0000256" key="3">
    <source>
        <dbReference type="ARBA" id="ARBA00022833"/>
    </source>
</evidence>
<evidence type="ECO:0000256" key="8">
    <source>
        <dbReference type="PROSITE-ProRule" id="PRU00125"/>
    </source>
</evidence>
<keyword evidence="3 8" id="KW-0862">Zinc</keyword>
<dbReference type="AlphaFoldDB" id="A0A3P6TRR7"/>
<dbReference type="GO" id="GO:0000977">
    <property type="term" value="F:RNA polymerase II transcription regulatory region sequence-specific DNA binding"/>
    <property type="evidence" value="ECO:0007669"/>
    <property type="project" value="TreeGrafter"/>
</dbReference>
<name>A0A3P6TRR7_DIBLA</name>
<dbReference type="Gene3D" id="2.10.110.10">
    <property type="entry name" value="Cysteine Rich Protein"/>
    <property type="match status" value="2"/>
</dbReference>
<dbReference type="Proteomes" id="UP000281553">
    <property type="component" value="Unassembled WGS sequence"/>
</dbReference>
<keyword evidence="5" id="KW-0238">DNA-binding</keyword>
<sequence length="327" mass="36290">MNADDNFLANPIGLLGSMPRNICGGCHAPIDERVFLAVDNQLWHAACLRCDTCRSDLQWDQSCFIYKGRVLCRADYQSLFICPGCDRRLSGDDLVFRLAQTIVYHSECLRCHTCGEVLHLGDTYVLLGGRNVICAKHTTEPVPTTNGKVVHKICDEVAYANQKSTVMPTKRGTQGARKVKKPTKRSSKKTQLDKQFNQISVPPLPCLQQHLPQLQEVASCTDANDDLTAHSTSASDLPDSPDATTHTTSDTEPVFASIRDIFPRNRGSDNPTSASTMEDWFPDRLQEWQQQQQTITPALQDSTHLGGWIFGVSAEIQTTNLPIQMTS</sequence>
<reference evidence="11 12" key="1">
    <citation type="submission" date="2018-11" db="EMBL/GenBank/DDBJ databases">
        <authorList>
            <consortium name="Pathogen Informatics"/>
        </authorList>
    </citation>
    <scope>NUCLEOTIDE SEQUENCE [LARGE SCALE GENOMIC DNA]</scope>
</reference>
<keyword evidence="4 8" id="KW-0440">LIM domain</keyword>
<dbReference type="OrthoDB" id="6247112at2759"/>
<evidence type="ECO:0000256" key="2">
    <source>
        <dbReference type="ARBA" id="ARBA00022723"/>
    </source>
</evidence>
<keyword evidence="12" id="KW-1185">Reference proteome</keyword>
<dbReference type="GO" id="GO:0005634">
    <property type="term" value="C:nucleus"/>
    <property type="evidence" value="ECO:0007669"/>
    <property type="project" value="UniProtKB-SubCell"/>
</dbReference>
<protein>
    <recommendedName>
        <fullName evidence="10">LIM zinc-binding domain-containing protein</fullName>
    </recommendedName>
</protein>
<evidence type="ECO:0000313" key="12">
    <source>
        <dbReference type="Proteomes" id="UP000281553"/>
    </source>
</evidence>
<evidence type="ECO:0000256" key="4">
    <source>
        <dbReference type="ARBA" id="ARBA00023038"/>
    </source>
</evidence>
<dbReference type="PROSITE" id="PS50023">
    <property type="entry name" value="LIM_DOMAIN_2"/>
    <property type="match status" value="1"/>
</dbReference>
<dbReference type="SUPFAM" id="SSF57716">
    <property type="entry name" value="Glucocorticoid receptor-like (DNA-binding domain)"/>
    <property type="match status" value="1"/>
</dbReference>
<evidence type="ECO:0000259" key="10">
    <source>
        <dbReference type="PROSITE" id="PS50023"/>
    </source>
</evidence>
<keyword evidence="2 8" id="KW-0479">Metal-binding</keyword>
<evidence type="ECO:0000256" key="1">
    <source>
        <dbReference type="ARBA" id="ARBA00004123"/>
    </source>
</evidence>
<evidence type="ECO:0000256" key="5">
    <source>
        <dbReference type="ARBA" id="ARBA00023125"/>
    </source>
</evidence>
<feature type="region of interest" description="Disordered" evidence="9">
    <location>
        <begin position="165"/>
        <end position="192"/>
    </location>
</feature>
<keyword evidence="7" id="KW-0539">Nucleus</keyword>
<dbReference type="GO" id="GO:0030182">
    <property type="term" value="P:neuron differentiation"/>
    <property type="evidence" value="ECO:0007669"/>
    <property type="project" value="TreeGrafter"/>
</dbReference>
<gene>
    <name evidence="11" type="ORF">DILT_LOCUS3270</name>
</gene>
<evidence type="ECO:0000313" key="11">
    <source>
        <dbReference type="EMBL" id="VDK81750.1"/>
    </source>
</evidence>
<feature type="compositionally biased region" description="Basic residues" evidence="9">
    <location>
        <begin position="177"/>
        <end position="188"/>
    </location>
</feature>